<organism evidence="9 10">
    <name type="scientific">Hirschia litorea</name>
    <dbReference type="NCBI Taxonomy" id="1199156"/>
    <lineage>
        <taxon>Bacteria</taxon>
        <taxon>Pseudomonadati</taxon>
        <taxon>Pseudomonadota</taxon>
        <taxon>Alphaproteobacteria</taxon>
        <taxon>Hyphomonadales</taxon>
        <taxon>Hyphomonadaceae</taxon>
        <taxon>Hirschia</taxon>
    </lineage>
</organism>
<comment type="subcellular location">
    <subcellularLocation>
        <location evidence="1">Membrane</location>
        <topology evidence="1">Multi-pass membrane protein</topology>
    </subcellularLocation>
</comment>
<evidence type="ECO:0000256" key="2">
    <source>
        <dbReference type="ARBA" id="ARBA00010992"/>
    </source>
</evidence>
<evidence type="ECO:0000313" key="10">
    <source>
        <dbReference type="Proteomes" id="UP001596492"/>
    </source>
</evidence>
<keyword evidence="5 7" id="KW-1133">Transmembrane helix</keyword>
<dbReference type="InterPro" id="IPR050820">
    <property type="entry name" value="MFS_Sugar_Transporter"/>
</dbReference>
<comment type="caution">
    <text evidence="9">The sequence shown here is derived from an EMBL/GenBank/DDBJ whole genome shotgun (WGS) entry which is preliminary data.</text>
</comment>
<name>A0ABW2IP09_9PROT</name>
<feature type="domain" description="Major facilitator superfamily (MFS) profile" evidence="8">
    <location>
        <begin position="13"/>
        <end position="504"/>
    </location>
</feature>
<dbReference type="RefSeq" id="WP_382168187.1">
    <property type="nucleotide sequence ID" value="NZ_JBHTBR010000005.1"/>
</dbReference>
<evidence type="ECO:0000256" key="4">
    <source>
        <dbReference type="ARBA" id="ARBA00022692"/>
    </source>
</evidence>
<evidence type="ECO:0000256" key="3">
    <source>
        <dbReference type="ARBA" id="ARBA00022448"/>
    </source>
</evidence>
<evidence type="ECO:0000256" key="6">
    <source>
        <dbReference type="ARBA" id="ARBA00023136"/>
    </source>
</evidence>
<proteinExistence type="inferred from homology"/>
<evidence type="ECO:0000256" key="1">
    <source>
        <dbReference type="ARBA" id="ARBA00004141"/>
    </source>
</evidence>
<gene>
    <name evidence="9" type="ORF">ACFQS8_13375</name>
</gene>
<feature type="transmembrane region" description="Helical" evidence="7">
    <location>
        <begin position="12"/>
        <end position="35"/>
    </location>
</feature>
<feature type="transmembrane region" description="Helical" evidence="7">
    <location>
        <begin position="78"/>
        <end position="98"/>
    </location>
</feature>
<evidence type="ECO:0000256" key="7">
    <source>
        <dbReference type="SAM" id="Phobius"/>
    </source>
</evidence>
<evidence type="ECO:0000259" key="8">
    <source>
        <dbReference type="PROSITE" id="PS50850"/>
    </source>
</evidence>
<dbReference type="InterPro" id="IPR003663">
    <property type="entry name" value="Sugar/inositol_transpt"/>
</dbReference>
<dbReference type="EMBL" id="JBHTBR010000005">
    <property type="protein sequence ID" value="MFC7292616.1"/>
    <property type="molecule type" value="Genomic_DNA"/>
</dbReference>
<dbReference type="InterPro" id="IPR036259">
    <property type="entry name" value="MFS_trans_sf"/>
</dbReference>
<dbReference type="InterPro" id="IPR005829">
    <property type="entry name" value="Sugar_transporter_CS"/>
</dbReference>
<keyword evidence="10" id="KW-1185">Reference proteome</keyword>
<feature type="transmembrane region" description="Helical" evidence="7">
    <location>
        <begin position="449"/>
        <end position="469"/>
    </location>
</feature>
<feature type="transmembrane region" description="Helical" evidence="7">
    <location>
        <begin position="300"/>
        <end position="317"/>
    </location>
</feature>
<feature type="transmembrane region" description="Helical" evidence="7">
    <location>
        <begin position="324"/>
        <end position="344"/>
    </location>
</feature>
<dbReference type="PROSITE" id="PS00216">
    <property type="entry name" value="SUGAR_TRANSPORT_1"/>
    <property type="match status" value="1"/>
</dbReference>
<keyword evidence="4 7" id="KW-0812">Transmembrane</keyword>
<dbReference type="SUPFAM" id="SSF103473">
    <property type="entry name" value="MFS general substrate transporter"/>
    <property type="match status" value="1"/>
</dbReference>
<feature type="transmembrane region" description="Helical" evidence="7">
    <location>
        <begin position="481"/>
        <end position="500"/>
    </location>
</feature>
<dbReference type="PANTHER" id="PTHR48023:SF4">
    <property type="entry name" value="D-XYLOSE-PROTON SYMPORTER-LIKE 2"/>
    <property type="match status" value="1"/>
</dbReference>
<feature type="transmembrane region" description="Helical" evidence="7">
    <location>
        <begin position="173"/>
        <end position="195"/>
    </location>
</feature>
<feature type="transmembrane region" description="Helical" evidence="7">
    <location>
        <begin position="104"/>
        <end position="124"/>
    </location>
</feature>
<dbReference type="Pfam" id="PF00083">
    <property type="entry name" value="Sugar_tr"/>
    <property type="match status" value="2"/>
</dbReference>
<feature type="transmembrane region" description="Helical" evidence="7">
    <location>
        <begin position="47"/>
        <end position="66"/>
    </location>
</feature>
<dbReference type="PROSITE" id="PS50850">
    <property type="entry name" value="MFS"/>
    <property type="match status" value="1"/>
</dbReference>
<dbReference type="PRINTS" id="PR00171">
    <property type="entry name" value="SUGRTRNSPORT"/>
</dbReference>
<feature type="transmembrane region" description="Helical" evidence="7">
    <location>
        <begin position="414"/>
        <end position="437"/>
    </location>
</feature>
<keyword evidence="6 7" id="KW-0472">Membrane</keyword>
<dbReference type="PANTHER" id="PTHR48023">
    <property type="entry name" value="D-XYLOSE-PROTON SYMPORTER-LIKE 2"/>
    <property type="match status" value="1"/>
</dbReference>
<dbReference type="InterPro" id="IPR005828">
    <property type="entry name" value="MFS_sugar_transport-like"/>
</dbReference>
<evidence type="ECO:0000313" key="9">
    <source>
        <dbReference type="EMBL" id="MFC7292616.1"/>
    </source>
</evidence>
<feature type="transmembrane region" description="Helical" evidence="7">
    <location>
        <begin position="136"/>
        <end position="158"/>
    </location>
</feature>
<dbReference type="Proteomes" id="UP001596492">
    <property type="component" value="Unassembled WGS sequence"/>
</dbReference>
<accession>A0ABW2IP09</accession>
<sequence length="518" mass="56090">MLNTATDRNVTLYAIIAAFGGFVFGLDIVNLSGAIRFVSSQFELNEVQIGLVGSSAIIGVLIALLFTGPLCDWLGRRAVLLVIASLYSLSSIISATAISFEMLVFGRMIGGLAFASLTVSAMYIGEIAPKEKRGSFVGIQQLMIAIGTLVAFLVNYFLVQAMDTSSWLNNENIWRVMLGSELVANVIWVSALLIIPRSPRWLLKKGFVDEARDVLARTISSDEIETTVSEVKESLDEDGKNGLKEQIGILFSKRMVWVLAIAIVYAITQGASGMNAVNAFAPQVFEQVGMGLKDTFKQTIGIGLIGVIGAVLSIMFIEKIGRRLLTIGGLVLIVIAHGLSWYSFSTATYNLDEAAIVAIEEQGVDASKLSQFVGTVYDTDVALKADLSQVYDLKEIPLVSGTIINETITINATFVLIGIFLFLGAFFLTIGPIMWVVFSEIFANNVRAVAIPFVALIQSISAVAIQQLFPWQLKNMGAADIFFSYGLVALVGGVILFFILPETKGKSLEEIEDQLVKS</sequence>
<keyword evidence="3" id="KW-0813">Transport</keyword>
<feature type="transmembrane region" description="Helical" evidence="7">
    <location>
        <begin position="256"/>
        <end position="280"/>
    </location>
</feature>
<reference evidence="10" key="1">
    <citation type="journal article" date="2019" name="Int. J. Syst. Evol. Microbiol.">
        <title>The Global Catalogue of Microorganisms (GCM) 10K type strain sequencing project: providing services to taxonomists for standard genome sequencing and annotation.</title>
        <authorList>
            <consortium name="The Broad Institute Genomics Platform"/>
            <consortium name="The Broad Institute Genome Sequencing Center for Infectious Disease"/>
            <person name="Wu L."/>
            <person name="Ma J."/>
        </authorList>
    </citation>
    <scope>NUCLEOTIDE SEQUENCE [LARGE SCALE GENOMIC DNA]</scope>
    <source>
        <strain evidence="10">CCUG 51308</strain>
    </source>
</reference>
<evidence type="ECO:0000256" key="5">
    <source>
        <dbReference type="ARBA" id="ARBA00022989"/>
    </source>
</evidence>
<protein>
    <submittedName>
        <fullName evidence="9">MFS transporter</fullName>
    </submittedName>
</protein>
<comment type="similarity">
    <text evidence="2">Belongs to the major facilitator superfamily. Sugar transporter (TC 2.A.1.1) family.</text>
</comment>
<dbReference type="Gene3D" id="1.20.1250.20">
    <property type="entry name" value="MFS general substrate transporter like domains"/>
    <property type="match status" value="1"/>
</dbReference>
<dbReference type="InterPro" id="IPR020846">
    <property type="entry name" value="MFS_dom"/>
</dbReference>